<dbReference type="InterPro" id="IPR011008">
    <property type="entry name" value="Dimeric_a/b-barrel"/>
</dbReference>
<accession>A0A835C5L5</accession>
<proteinExistence type="predicted"/>
<keyword evidence="3" id="KW-1185">Reference proteome</keyword>
<dbReference type="PANTHER" id="PTHR33144">
    <property type="entry name" value="OS10G0409366 PROTEIN-RELATED"/>
    <property type="match status" value="1"/>
</dbReference>
<feature type="domain" description="Stress-response A/B barrel" evidence="1">
    <location>
        <begin position="12"/>
        <end position="53"/>
    </location>
</feature>
<dbReference type="AlphaFoldDB" id="A0A835C5L5"/>
<comment type="caution">
    <text evidence="2">The sequence shown here is derived from an EMBL/GenBank/DDBJ whole genome shotgun (WGS) entry which is preliminary data.</text>
</comment>
<dbReference type="PANTHER" id="PTHR33144:SF45">
    <property type="entry name" value="TRANSPOSASE TNP1_EN_SPM-LIKE DOMAIN-CONTAINING PROTEIN"/>
    <property type="match status" value="1"/>
</dbReference>
<evidence type="ECO:0000259" key="1">
    <source>
        <dbReference type="Pfam" id="PF07876"/>
    </source>
</evidence>
<protein>
    <recommendedName>
        <fullName evidence="1">Stress-response A/B barrel domain-containing protein</fullName>
    </recommendedName>
</protein>
<dbReference type="SUPFAM" id="SSF54909">
    <property type="entry name" value="Dimeric alpha+beta barrel"/>
    <property type="match status" value="1"/>
</dbReference>
<evidence type="ECO:0000313" key="3">
    <source>
        <dbReference type="Proteomes" id="UP000634136"/>
    </source>
</evidence>
<evidence type="ECO:0000313" key="2">
    <source>
        <dbReference type="EMBL" id="KAF7833114.1"/>
    </source>
</evidence>
<dbReference type="InterPro" id="IPR013097">
    <property type="entry name" value="Dabb"/>
</dbReference>
<name>A0A835C5L5_9FABA</name>
<dbReference type="EMBL" id="JAAIUW010000005">
    <property type="protein sequence ID" value="KAF7833114.1"/>
    <property type="molecule type" value="Genomic_DNA"/>
</dbReference>
<sequence length="281" mass="32015">MHIFVHVIQSNLVIVKFKEGVAVEEVIKGMEKLVSEIDAVKSFEWGQDIESHEMLRQDSHGVKREGHLKTNGVWTLPVGQRIVVPINRQGQPIGDAAGLLSGFLGIIGTDLTTFPISYYSWNKVPSNYKDTAFSNIKAKFCMDNEIAKCFVLKKLGNNWRNYRGWLLHTFYEIEMSREHNLDNHPDFIPYDMWAGFVDYRLNPRTQEMESGGPASRGAIFVATHKKRDGSFVNDEAKNVCISRIEVDAKFIPECHVEAIQIYVYASLGMTEWRREDVSAAN</sequence>
<gene>
    <name evidence="2" type="ORF">G2W53_015447</name>
</gene>
<dbReference type="Proteomes" id="UP000634136">
    <property type="component" value="Unassembled WGS sequence"/>
</dbReference>
<dbReference type="OrthoDB" id="1436533at2759"/>
<dbReference type="Pfam" id="PF07876">
    <property type="entry name" value="Dabb"/>
    <property type="match status" value="1"/>
</dbReference>
<reference evidence="2" key="1">
    <citation type="submission" date="2020-09" db="EMBL/GenBank/DDBJ databases">
        <title>Genome-Enabled Discovery of Anthraquinone Biosynthesis in Senna tora.</title>
        <authorList>
            <person name="Kang S.-H."/>
            <person name="Pandey R.P."/>
            <person name="Lee C.-M."/>
            <person name="Sim J.-S."/>
            <person name="Jeong J.-T."/>
            <person name="Choi B.-S."/>
            <person name="Jung M."/>
            <person name="Ginzburg D."/>
            <person name="Zhao K."/>
            <person name="Won S.Y."/>
            <person name="Oh T.-J."/>
            <person name="Yu Y."/>
            <person name="Kim N.-H."/>
            <person name="Lee O.R."/>
            <person name="Lee T.-H."/>
            <person name="Bashyal P."/>
            <person name="Kim T.-S."/>
            <person name="Lee W.-H."/>
            <person name="Kawkins C."/>
            <person name="Kim C.-K."/>
            <person name="Kim J.S."/>
            <person name="Ahn B.O."/>
            <person name="Rhee S.Y."/>
            <person name="Sohng J.K."/>
        </authorList>
    </citation>
    <scope>NUCLEOTIDE SEQUENCE</scope>
    <source>
        <tissue evidence="2">Leaf</tissue>
    </source>
</reference>
<organism evidence="2 3">
    <name type="scientific">Senna tora</name>
    <dbReference type="NCBI Taxonomy" id="362788"/>
    <lineage>
        <taxon>Eukaryota</taxon>
        <taxon>Viridiplantae</taxon>
        <taxon>Streptophyta</taxon>
        <taxon>Embryophyta</taxon>
        <taxon>Tracheophyta</taxon>
        <taxon>Spermatophyta</taxon>
        <taxon>Magnoliopsida</taxon>
        <taxon>eudicotyledons</taxon>
        <taxon>Gunneridae</taxon>
        <taxon>Pentapetalae</taxon>
        <taxon>rosids</taxon>
        <taxon>fabids</taxon>
        <taxon>Fabales</taxon>
        <taxon>Fabaceae</taxon>
        <taxon>Caesalpinioideae</taxon>
        <taxon>Cassia clade</taxon>
        <taxon>Senna</taxon>
    </lineage>
</organism>
<dbReference type="Gene3D" id="3.30.70.100">
    <property type="match status" value="1"/>
</dbReference>